<dbReference type="GO" id="GO:0000166">
    <property type="term" value="F:nucleotide binding"/>
    <property type="evidence" value="ECO:0007669"/>
    <property type="project" value="UniProtKB-KW"/>
</dbReference>
<evidence type="ECO:0000313" key="5">
    <source>
        <dbReference type="EMBL" id="KAJ9704359.1"/>
    </source>
</evidence>
<dbReference type="Pfam" id="PF18052">
    <property type="entry name" value="Rx_N"/>
    <property type="match status" value="1"/>
</dbReference>
<dbReference type="Gene3D" id="1.20.5.4130">
    <property type="match status" value="1"/>
</dbReference>
<comment type="caution">
    <text evidence="5">The sequence shown here is derived from an EMBL/GenBank/DDBJ whole genome shotgun (WGS) entry which is preliminary data.</text>
</comment>
<evidence type="ECO:0000256" key="2">
    <source>
        <dbReference type="ARBA" id="ARBA00022741"/>
    </source>
</evidence>
<evidence type="ECO:0000256" key="1">
    <source>
        <dbReference type="ARBA" id="ARBA00022737"/>
    </source>
</evidence>
<dbReference type="InterPro" id="IPR041118">
    <property type="entry name" value="Rx_N"/>
</dbReference>
<evidence type="ECO:0000259" key="4">
    <source>
        <dbReference type="Pfam" id="PF18052"/>
    </source>
</evidence>
<protein>
    <recommendedName>
        <fullName evidence="4">Disease resistance N-terminal domain-containing protein</fullName>
    </recommendedName>
</protein>
<dbReference type="AlphaFoldDB" id="A0AA39ABW9"/>
<keyword evidence="2" id="KW-0547">Nucleotide-binding</keyword>
<reference evidence="5 6" key="1">
    <citation type="journal article" date="2023" name="BMC Biotechnol.">
        <title>Vitis rotundifolia cv Carlos genome sequencing.</title>
        <authorList>
            <person name="Huff M."/>
            <person name="Hulse-Kemp A."/>
            <person name="Scheffler B."/>
            <person name="Youngblood R."/>
            <person name="Simpson S."/>
            <person name="Babiker E."/>
            <person name="Staton M."/>
        </authorList>
    </citation>
    <scope>NUCLEOTIDE SEQUENCE [LARGE SCALE GENOMIC DNA]</scope>
    <source>
        <tissue evidence="5">Leaf</tissue>
    </source>
</reference>
<evidence type="ECO:0000256" key="3">
    <source>
        <dbReference type="ARBA" id="ARBA00022821"/>
    </source>
</evidence>
<evidence type="ECO:0000313" key="6">
    <source>
        <dbReference type="Proteomes" id="UP001168098"/>
    </source>
</evidence>
<keyword evidence="6" id="KW-1185">Reference proteome</keyword>
<dbReference type="EMBL" id="JARBHA010000003">
    <property type="protein sequence ID" value="KAJ9704359.1"/>
    <property type="molecule type" value="Genomic_DNA"/>
</dbReference>
<dbReference type="GO" id="GO:0006952">
    <property type="term" value="P:defense response"/>
    <property type="evidence" value="ECO:0007669"/>
    <property type="project" value="UniProtKB-KW"/>
</dbReference>
<name>A0AA39ABW9_VITRO</name>
<dbReference type="Proteomes" id="UP001168098">
    <property type="component" value="Unassembled WGS sequence"/>
</dbReference>
<accession>A0AA39ABW9</accession>
<sequence length="36" mass="4499">MLCFLKDADARQQEDERMRNWVSEIWDLAYCYEKLE</sequence>
<gene>
    <name evidence="5" type="ORF">PVL29_002769</name>
</gene>
<proteinExistence type="predicted"/>
<feature type="domain" description="Disease resistance N-terminal" evidence="4">
    <location>
        <begin position="1"/>
        <end position="33"/>
    </location>
</feature>
<organism evidence="5 6">
    <name type="scientific">Vitis rotundifolia</name>
    <name type="common">Muscadine grape</name>
    <dbReference type="NCBI Taxonomy" id="103349"/>
    <lineage>
        <taxon>Eukaryota</taxon>
        <taxon>Viridiplantae</taxon>
        <taxon>Streptophyta</taxon>
        <taxon>Embryophyta</taxon>
        <taxon>Tracheophyta</taxon>
        <taxon>Spermatophyta</taxon>
        <taxon>Magnoliopsida</taxon>
        <taxon>eudicotyledons</taxon>
        <taxon>Gunneridae</taxon>
        <taxon>Pentapetalae</taxon>
        <taxon>rosids</taxon>
        <taxon>Vitales</taxon>
        <taxon>Vitaceae</taxon>
        <taxon>Viteae</taxon>
        <taxon>Vitis</taxon>
    </lineage>
</organism>
<keyword evidence="3" id="KW-0611">Plant defense</keyword>
<keyword evidence="1" id="KW-0677">Repeat</keyword>